<accession>A0ABS4BC07</accession>
<sequence length="92" mass="10338">MTNDNLVEVPSFPGRFLDEVRYTALVKTLGQISISLATMLELAEKLDPATFKESLEIIDRDTVEAVAFSDIKEDELQRLNKALLSALKVEIR</sequence>
<proteinExistence type="predicted"/>
<gene>
    <name evidence="1" type="ORF">J6595_01610</name>
</gene>
<comment type="caution">
    <text evidence="1">The sequence shown here is derived from an EMBL/GenBank/DDBJ whole genome shotgun (WGS) entry which is preliminary data.</text>
</comment>
<keyword evidence="2" id="KW-1185">Reference proteome</keyword>
<name>A0ABS4BC07_9HYPH</name>
<reference evidence="1 2" key="1">
    <citation type="submission" date="2021-04" db="EMBL/GenBank/DDBJ databases">
        <title>Whole genome sequence of Jiella sp. KSK16Y-1.</title>
        <authorList>
            <person name="Tuo L."/>
        </authorList>
    </citation>
    <scope>NUCLEOTIDE SEQUENCE [LARGE SCALE GENOMIC DNA]</scope>
    <source>
        <strain evidence="1 2">KSK16Y-1</strain>
    </source>
</reference>
<dbReference type="EMBL" id="JAGJCF010000001">
    <property type="protein sequence ID" value="MBP0614283.1"/>
    <property type="molecule type" value="Genomic_DNA"/>
</dbReference>
<protein>
    <submittedName>
        <fullName evidence="1">Uncharacterized protein</fullName>
    </submittedName>
</protein>
<organism evidence="1 2">
    <name type="scientific">Jiella mangrovi</name>
    <dbReference type="NCBI Taxonomy" id="2821407"/>
    <lineage>
        <taxon>Bacteria</taxon>
        <taxon>Pseudomonadati</taxon>
        <taxon>Pseudomonadota</taxon>
        <taxon>Alphaproteobacteria</taxon>
        <taxon>Hyphomicrobiales</taxon>
        <taxon>Aurantimonadaceae</taxon>
        <taxon>Jiella</taxon>
    </lineage>
</organism>
<evidence type="ECO:0000313" key="1">
    <source>
        <dbReference type="EMBL" id="MBP0614283.1"/>
    </source>
</evidence>
<dbReference type="Proteomes" id="UP000678276">
    <property type="component" value="Unassembled WGS sequence"/>
</dbReference>
<evidence type="ECO:0000313" key="2">
    <source>
        <dbReference type="Proteomes" id="UP000678276"/>
    </source>
</evidence>
<dbReference type="RefSeq" id="WP_209592698.1">
    <property type="nucleotide sequence ID" value="NZ_JAGJCF010000001.1"/>
</dbReference>